<dbReference type="InterPro" id="IPR003797">
    <property type="entry name" value="DegV"/>
</dbReference>
<comment type="caution">
    <text evidence="3">The sequence shown here is derived from an EMBL/GenBank/DDBJ whole genome shotgun (WGS) entry which is preliminary data.</text>
</comment>
<dbReference type="InterPro" id="IPR050270">
    <property type="entry name" value="DegV_domain_contain"/>
</dbReference>
<dbReference type="AlphaFoldDB" id="A0A0R2LYW6"/>
<dbReference type="Gene3D" id="3.40.50.10170">
    <property type="match status" value="1"/>
</dbReference>
<dbReference type="SUPFAM" id="SSF82549">
    <property type="entry name" value="DAK1/DegV-like"/>
    <property type="match status" value="1"/>
</dbReference>
<name>A0A0R2LYW6_9LACO</name>
<dbReference type="PATRIC" id="fig|616990.3.peg.2040"/>
<evidence type="ECO:0000313" key="4">
    <source>
        <dbReference type="Proteomes" id="UP000051906"/>
    </source>
</evidence>
<dbReference type="Proteomes" id="UP000051906">
    <property type="component" value="Unassembled WGS sequence"/>
</dbReference>
<evidence type="ECO:0000313" key="3">
    <source>
        <dbReference type="EMBL" id="KRO03859.1"/>
    </source>
</evidence>
<dbReference type="PANTHER" id="PTHR33434">
    <property type="entry name" value="DEGV DOMAIN-CONTAINING PROTEIN DR_1986-RELATED"/>
    <property type="match status" value="1"/>
</dbReference>
<gene>
    <name evidence="3" type="ORF">IV54_GL001926</name>
</gene>
<evidence type="ECO:0000256" key="1">
    <source>
        <dbReference type="ARBA" id="ARBA00003238"/>
    </source>
</evidence>
<dbReference type="GO" id="GO:0008289">
    <property type="term" value="F:lipid binding"/>
    <property type="evidence" value="ECO:0007669"/>
    <property type="project" value="UniProtKB-KW"/>
</dbReference>
<dbReference type="PROSITE" id="PS51482">
    <property type="entry name" value="DEGV"/>
    <property type="match status" value="1"/>
</dbReference>
<reference evidence="3 4" key="1">
    <citation type="journal article" date="2015" name="Genome Announc.">
        <title>Expanding the biotechnology potential of lactobacilli through comparative genomics of 213 strains and associated genera.</title>
        <authorList>
            <person name="Sun Z."/>
            <person name="Harris H.M."/>
            <person name="McCann A."/>
            <person name="Guo C."/>
            <person name="Argimon S."/>
            <person name="Zhang W."/>
            <person name="Yang X."/>
            <person name="Jeffery I.B."/>
            <person name="Cooney J.C."/>
            <person name="Kagawa T.F."/>
            <person name="Liu W."/>
            <person name="Song Y."/>
            <person name="Salvetti E."/>
            <person name="Wrobel A."/>
            <person name="Rasinkangas P."/>
            <person name="Parkhill J."/>
            <person name="Rea M.C."/>
            <person name="O'Sullivan O."/>
            <person name="Ritari J."/>
            <person name="Douillard F.P."/>
            <person name="Paul Ross R."/>
            <person name="Yang R."/>
            <person name="Briner A.E."/>
            <person name="Felis G.E."/>
            <person name="de Vos W.M."/>
            <person name="Barrangou R."/>
            <person name="Klaenhammer T.R."/>
            <person name="Caufield P.W."/>
            <person name="Cui Y."/>
            <person name="Zhang H."/>
            <person name="O'Toole P.W."/>
        </authorList>
    </citation>
    <scope>NUCLEOTIDE SEQUENCE [LARGE SCALE GENOMIC DNA]</scope>
    <source>
        <strain evidence="3 4">DSM 22467</strain>
    </source>
</reference>
<organism evidence="3 4">
    <name type="scientific">Levilactobacillus paucivorans</name>
    <dbReference type="NCBI Taxonomy" id="616990"/>
    <lineage>
        <taxon>Bacteria</taxon>
        <taxon>Bacillati</taxon>
        <taxon>Bacillota</taxon>
        <taxon>Bacilli</taxon>
        <taxon>Lactobacillales</taxon>
        <taxon>Lactobacillaceae</taxon>
        <taxon>Levilactobacillus</taxon>
    </lineage>
</organism>
<dbReference type="NCBIfam" id="TIGR00762">
    <property type="entry name" value="DegV"/>
    <property type="match status" value="1"/>
</dbReference>
<keyword evidence="2" id="KW-0446">Lipid-binding</keyword>
<keyword evidence="4" id="KW-1185">Reference proteome</keyword>
<comment type="function">
    <text evidence="1">May bind long-chain fatty acids, such as palmitate, and may play a role in lipid transport or fatty acid metabolism.</text>
</comment>
<dbReference type="STRING" id="616990.IV54_GL001926"/>
<dbReference type="EMBL" id="JQCA01000051">
    <property type="protein sequence ID" value="KRO03859.1"/>
    <property type="molecule type" value="Genomic_DNA"/>
</dbReference>
<proteinExistence type="predicted"/>
<dbReference type="PANTHER" id="PTHR33434:SF2">
    <property type="entry name" value="FATTY ACID-BINDING PROTEIN TM_1468"/>
    <property type="match status" value="1"/>
</dbReference>
<dbReference type="Pfam" id="PF02645">
    <property type="entry name" value="DegV"/>
    <property type="match status" value="1"/>
</dbReference>
<protein>
    <recommendedName>
        <fullName evidence="5">DegV family protein</fullName>
    </recommendedName>
</protein>
<accession>A0A0R2LYW6</accession>
<evidence type="ECO:0000256" key="2">
    <source>
        <dbReference type="ARBA" id="ARBA00023121"/>
    </source>
</evidence>
<sequence>MKIAVVTDSTSYLSAEEVERYHIHVVPIPVIIDGRSYDEDVDITTSEFYERLRNSKSFPSTSQPPLGEMINLYDQLADEGYDAVISIHLASTISGFVNQLKALAPTRADQGHSI</sequence>
<evidence type="ECO:0008006" key="5">
    <source>
        <dbReference type="Google" id="ProtNLM"/>
    </source>
</evidence>